<dbReference type="EMBL" id="JADOGI010000103">
    <property type="protein sequence ID" value="MBF8189830.1"/>
    <property type="molecule type" value="Genomic_DNA"/>
</dbReference>
<dbReference type="InterPro" id="IPR001387">
    <property type="entry name" value="Cro/C1-type_HTH"/>
</dbReference>
<dbReference type="InterPro" id="IPR041413">
    <property type="entry name" value="MLTR_LBD"/>
</dbReference>
<dbReference type="Proteomes" id="UP000605361">
    <property type="component" value="Unassembled WGS sequence"/>
</dbReference>
<feature type="domain" description="HTH cro/C1-type" evidence="1">
    <location>
        <begin position="35"/>
        <end position="82"/>
    </location>
</feature>
<organism evidence="2 3">
    <name type="scientific">Nonomuraea cypriaca</name>
    <dbReference type="NCBI Taxonomy" id="1187855"/>
    <lineage>
        <taxon>Bacteria</taxon>
        <taxon>Bacillati</taxon>
        <taxon>Actinomycetota</taxon>
        <taxon>Actinomycetes</taxon>
        <taxon>Streptosporangiales</taxon>
        <taxon>Streptosporangiaceae</taxon>
        <taxon>Nonomuraea</taxon>
    </lineage>
</organism>
<proteinExistence type="predicted"/>
<comment type="caution">
    <text evidence="2">The sequence shown here is derived from an EMBL/GenBank/DDBJ whole genome shotgun (WGS) entry which is preliminary data.</text>
</comment>
<dbReference type="Pfam" id="PF17765">
    <property type="entry name" value="MLTR_LBD"/>
    <property type="match status" value="1"/>
</dbReference>
<dbReference type="CDD" id="cd00093">
    <property type="entry name" value="HTH_XRE"/>
    <property type="match status" value="1"/>
</dbReference>
<dbReference type="SUPFAM" id="SSF47413">
    <property type="entry name" value="lambda repressor-like DNA-binding domains"/>
    <property type="match status" value="1"/>
</dbReference>
<evidence type="ECO:0000313" key="2">
    <source>
        <dbReference type="EMBL" id="MBF8189830.1"/>
    </source>
</evidence>
<dbReference type="RefSeq" id="WP_195898762.1">
    <property type="nucleotide sequence ID" value="NZ_JADOGI010000103.1"/>
</dbReference>
<dbReference type="InterPro" id="IPR010982">
    <property type="entry name" value="Lambda_DNA-bd_dom_sf"/>
</dbReference>
<reference evidence="2" key="1">
    <citation type="submission" date="2020-11" db="EMBL/GenBank/DDBJ databases">
        <title>Whole-genome analyses of Nonomuraea sp. K274.</title>
        <authorList>
            <person name="Veyisoglu A."/>
        </authorList>
    </citation>
    <scope>NUCLEOTIDE SEQUENCE</scope>
    <source>
        <strain evidence="2">K274</strain>
    </source>
</reference>
<accession>A0A931F0V2</accession>
<keyword evidence="3" id="KW-1185">Reference proteome</keyword>
<dbReference type="Gene3D" id="3.30.450.180">
    <property type="match status" value="1"/>
</dbReference>
<dbReference type="AlphaFoldDB" id="A0A931F0V2"/>
<evidence type="ECO:0000259" key="1">
    <source>
        <dbReference type="PROSITE" id="PS50943"/>
    </source>
</evidence>
<name>A0A931F0V2_9ACTN</name>
<dbReference type="PANTHER" id="PTHR35010">
    <property type="entry name" value="BLL4672 PROTEIN-RELATED"/>
    <property type="match status" value="1"/>
</dbReference>
<protein>
    <submittedName>
        <fullName evidence="2">Helix-turn-helix domain-containing protein</fullName>
    </submittedName>
</protein>
<dbReference type="PROSITE" id="PS50943">
    <property type="entry name" value="HTH_CROC1"/>
    <property type="match status" value="1"/>
</dbReference>
<evidence type="ECO:0000313" key="3">
    <source>
        <dbReference type="Proteomes" id="UP000605361"/>
    </source>
</evidence>
<gene>
    <name evidence="2" type="ORF">ITP53_29720</name>
</gene>
<sequence>MHCDNLLGDFLRSRREVTTPAQAGLRYAGPRRTPGLRRDEVAMLAGVSTAYYVRLEQGRERNPSDQVLSSLARALLLDEDAIGYLYTLIHPWSRPRTTPGPAERVSPSVLQLLNSWPHVPALVLGRRLDVLATNPLIEAVYEGQTHLDNCLRMIYLSPAAQDFYPDWEKAAFAKTAQLRVAAARHRDDPYIPRLVEELSAKSAEFRRIWARHDVQNRNTEVKEFRHPVVGELTLSWEVLTVSGTSGQQLIVLTAEPGSASERAVAELARRVARPRERLARSA</sequence>
<dbReference type="Pfam" id="PF13560">
    <property type="entry name" value="HTH_31"/>
    <property type="match status" value="1"/>
</dbReference>
<dbReference type="GO" id="GO:0003677">
    <property type="term" value="F:DNA binding"/>
    <property type="evidence" value="ECO:0007669"/>
    <property type="project" value="InterPro"/>
</dbReference>
<dbReference type="PANTHER" id="PTHR35010:SF2">
    <property type="entry name" value="BLL4672 PROTEIN"/>
    <property type="match status" value="1"/>
</dbReference>
<dbReference type="Gene3D" id="1.10.260.40">
    <property type="entry name" value="lambda repressor-like DNA-binding domains"/>
    <property type="match status" value="1"/>
</dbReference>